<dbReference type="GO" id="GO:0045892">
    <property type="term" value="P:negative regulation of DNA-templated transcription"/>
    <property type="evidence" value="ECO:0007669"/>
    <property type="project" value="TreeGrafter"/>
</dbReference>
<dbReference type="PANTHER" id="PTHR30136:SF35">
    <property type="entry name" value="HTH-TYPE TRANSCRIPTIONAL REGULATOR RV1719"/>
    <property type="match status" value="1"/>
</dbReference>
<dbReference type="InterPro" id="IPR036388">
    <property type="entry name" value="WH-like_DNA-bd_sf"/>
</dbReference>
<dbReference type="GO" id="GO:0003677">
    <property type="term" value="F:DNA binding"/>
    <property type="evidence" value="ECO:0007669"/>
    <property type="project" value="InterPro"/>
</dbReference>
<evidence type="ECO:0000259" key="1">
    <source>
        <dbReference type="PROSITE" id="PS51077"/>
    </source>
</evidence>
<dbReference type="SMART" id="SM00346">
    <property type="entry name" value="HTH_ICLR"/>
    <property type="match status" value="1"/>
</dbReference>
<reference evidence="2" key="1">
    <citation type="submission" date="2022-06" db="EMBL/GenBank/DDBJ databases">
        <title>A novel DMS-producing enzyme.</title>
        <authorList>
            <person name="Zhang Y."/>
        </authorList>
    </citation>
    <scope>NUCLEOTIDE SEQUENCE</scope>
    <source>
        <strain evidence="2">RT37</strain>
    </source>
</reference>
<name>A0AAU7KD20_9GAMM</name>
<feature type="domain" description="HTH iclR-type" evidence="1">
    <location>
        <begin position="6"/>
        <end position="67"/>
    </location>
</feature>
<dbReference type="GO" id="GO:0003700">
    <property type="term" value="F:DNA-binding transcription factor activity"/>
    <property type="evidence" value="ECO:0007669"/>
    <property type="project" value="TreeGrafter"/>
</dbReference>
<dbReference type="Gene3D" id="1.10.10.10">
    <property type="entry name" value="Winged helix-like DNA-binding domain superfamily/Winged helix DNA-binding domain"/>
    <property type="match status" value="1"/>
</dbReference>
<evidence type="ECO:0000313" key="2">
    <source>
        <dbReference type="EMBL" id="XBO69314.1"/>
    </source>
</evidence>
<accession>A0AAU7KD20</accession>
<organism evidence="2">
    <name type="scientific">Halomonas sp. RT37</name>
    <dbReference type="NCBI Taxonomy" id="2950872"/>
    <lineage>
        <taxon>Bacteria</taxon>
        <taxon>Pseudomonadati</taxon>
        <taxon>Pseudomonadota</taxon>
        <taxon>Gammaproteobacteria</taxon>
        <taxon>Oceanospirillales</taxon>
        <taxon>Halomonadaceae</taxon>
        <taxon>Halomonas</taxon>
    </lineage>
</organism>
<protein>
    <submittedName>
        <fullName evidence="2">Helix-turn-helix domain-containing protein</fullName>
    </submittedName>
</protein>
<gene>
    <name evidence="2" type="ORF">NFG58_11790</name>
</gene>
<dbReference type="InterPro" id="IPR005471">
    <property type="entry name" value="Tscrpt_reg_IclR_N"/>
</dbReference>
<dbReference type="SUPFAM" id="SSF55781">
    <property type="entry name" value="GAF domain-like"/>
    <property type="match status" value="1"/>
</dbReference>
<dbReference type="SUPFAM" id="SSF46785">
    <property type="entry name" value="Winged helix' DNA-binding domain"/>
    <property type="match status" value="1"/>
</dbReference>
<dbReference type="RefSeq" id="WP_348826556.1">
    <property type="nucleotide sequence ID" value="NZ_CP098827.1"/>
</dbReference>
<dbReference type="Pfam" id="PF09339">
    <property type="entry name" value="HTH_IclR"/>
    <property type="match status" value="1"/>
</dbReference>
<dbReference type="EMBL" id="CP098827">
    <property type="protein sequence ID" value="XBO69314.1"/>
    <property type="molecule type" value="Genomic_DNA"/>
</dbReference>
<dbReference type="InterPro" id="IPR036390">
    <property type="entry name" value="WH_DNA-bd_sf"/>
</dbReference>
<dbReference type="InterPro" id="IPR050707">
    <property type="entry name" value="HTH_MetabolicPath_Reg"/>
</dbReference>
<dbReference type="PROSITE" id="PS51077">
    <property type="entry name" value="HTH_ICLR"/>
    <property type="match status" value="1"/>
</dbReference>
<dbReference type="PANTHER" id="PTHR30136">
    <property type="entry name" value="HELIX-TURN-HELIX TRANSCRIPTIONAL REGULATOR, ICLR FAMILY"/>
    <property type="match status" value="1"/>
</dbReference>
<proteinExistence type="predicted"/>
<dbReference type="AlphaFoldDB" id="A0AAU7KD20"/>
<sequence length="201" mass="22036">MAQDRVEAVERALSVLEVFDTPQDSFSLAELADATGFYKSTLLRLLASLERFDYTQRGEDGRWRIGGAPVRLARRHAPSRDLAALIQPLLDGLARQLGDTASLLEVTAGVVHCRLAALPDQSLRHDLVPGSQWPLRDTDTPAPALAGGIMVCRRLPLEGRHELWLALSGPEGRLDTQAAATRLDEAVTQLIDQRDTQGRRA</sequence>